<dbReference type="SUPFAM" id="SSF48452">
    <property type="entry name" value="TPR-like"/>
    <property type="match status" value="1"/>
</dbReference>
<evidence type="ECO:0000313" key="2">
    <source>
        <dbReference type="EMBL" id="BBH92657.1"/>
    </source>
</evidence>
<dbReference type="PANTHER" id="PTHR35807:SF2">
    <property type="entry name" value="TRANSCRIPTIONAL ACTIVATOR DOMAIN"/>
    <property type="match status" value="1"/>
</dbReference>
<dbReference type="InterPro" id="IPR005158">
    <property type="entry name" value="BTAD"/>
</dbReference>
<proteinExistence type="predicted"/>
<dbReference type="InterPro" id="IPR036388">
    <property type="entry name" value="WH-like_DNA-bd_sf"/>
</dbReference>
<dbReference type="EMBL" id="AP019377">
    <property type="protein sequence ID" value="BBH92657.1"/>
    <property type="molecule type" value="Genomic_DNA"/>
</dbReference>
<dbReference type="AlphaFoldDB" id="A0A455SWA6"/>
<dbReference type="InterPro" id="IPR011990">
    <property type="entry name" value="TPR-like_helical_dom_sf"/>
</dbReference>
<name>A0A455SWA6_9CHLR</name>
<protein>
    <recommendedName>
        <fullName evidence="1">Bacterial transcriptional activator domain-containing protein</fullName>
    </recommendedName>
</protein>
<dbReference type="InterPro" id="IPR016032">
    <property type="entry name" value="Sig_transdc_resp-reg_C-effctor"/>
</dbReference>
<feature type="domain" description="Bacterial transcriptional activator" evidence="1">
    <location>
        <begin position="152"/>
        <end position="296"/>
    </location>
</feature>
<dbReference type="SMART" id="SM01043">
    <property type="entry name" value="BTAD"/>
    <property type="match status" value="1"/>
</dbReference>
<dbReference type="GO" id="GO:0006355">
    <property type="term" value="P:regulation of DNA-templated transcription"/>
    <property type="evidence" value="ECO:0007669"/>
    <property type="project" value="InterPro"/>
</dbReference>
<dbReference type="SUPFAM" id="SSF46894">
    <property type="entry name" value="C-terminal effector domain of the bipartite response regulators"/>
    <property type="match status" value="1"/>
</dbReference>
<evidence type="ECO:0000259" key="1">
    <source>
        <dbReference type="SMART" id="SM01043"/>
    </source>
</evidence>
<reference evidence="2" key="1">
    <citation type="submission" date="2018-12" db="EMBL/GenBank/DDBJ databases">
        <title>Novel natural products biosynthetic potential of the class Ktedonobacteria.</title>
        <authorList>
            <person name="Zheng Y."/>
            <person name="Saitou A."/>
            <person name="Wang C.M."/>
            <person name="Toyoda A."/>
            <person name="Minakuchi Y."/>
            <person name="Sekiguchi Y."/>
            <person name="Ueda K."/>
            <person name="Takano H."/>
            <person name="Sakai Y."/>
            <person name="Yokota A."/>
            <person name="Yabe S."/>
        </authorList>
    </citation>
    <scope>NUCLEOTIDE SEQUENCE</scope>
    <source>
        <strain evidence="2">A3-2</strain>
    </source>
</reference>
<sequence length="727" mass="82861">MEGKNVAEIWLGEDTIGQKPRDLRLVLRAFGWLTVERPGQAPKQVYACRVLSQEERRERLKKYLSSYQHVFALLAALLCQPGRLATREDLQEWLFGDYSPRKAAARLDDTASRLRSLLRSVVPEVEPDTLFWLEQAGISRAYRLAPYPTVWLDVDAFLWYMEQASRFERFGEQGLALVCWERAFQLGRRGIFLAGCYAPWLDARRELLEGLLSQCAQALARCYRLQGGIAQAEFSLRLLLERQPDNEDGFRLLVELLGERGAYQEIEIYYDRLQKVLGQAGRRPKPQTEELVAYLRARPLVRWLAGPHLRLPTGQPAQGSGERSAGCTGQRVIPDDLSMWRSACLEGFGSVESQHLQEGSQDMPSFDQARRELLRALQRMAVALGAGAIGANELLQESKALRQPVALSKAALDLDLLYILLNSLEKLLQQGEYQYVLAVTQSLYERWLATPDLRDDPRMTSWELRLGLLRARAQEYVISWYRRAPQLIAFYNELEDRFLCASNLKKGEERLLAAQLLARRGRHQRVLWHFEEAEQACQEGLKLLQGQELAPLWTHFLCEYAHLAATRGDENLWLQRLDAARGSVLALPSSERAKAFNQITYMQGEGYKRFAFHLRKTLPLARREQAAGLAYQLFQGWEGLSIELPGFESLVMQVSRAQCLILLDPAAAIEEAQRLILVVQDHYPTLLGKLSRLIWLAEQRLQMGNAGFLALLQEGKTTAYSTGYQLL</sequence>
<gene>
    <name evidence="2" type="ORF">KTA_08560</name>
</gene>
<accession>A0A455SWA6</accession>
<dbReference type="PANTHER" id="PTHR35807">
    <property type="entry name" value="TRANSCRIPTIONAL REGULATOR REDD-RELATED"/>
    <property type="match status" value="1"/>
</dbReference>
<dbReference type="Gene3D" id="1.25.40.10">
    <property type="entry name" value="Tetratricopeptide repeat domain"/>
    <property type="match status" value="1"/>
</dbReference>
<dbReference type="Pfam" id="PF03704">
    <property type="entry name" value="BTAD"/>
    <property type="match status" value="1"/>
</dbReference>
<dbReference type="Gene3D" id="1.10.10.10">
    <property type="entry name" value="Winged helix-like DNA-binding domain superfamily/Winged helix DNA-binding domain"/>
    <property type="match status" value="1"/>
</dbReference>
<organism evidence="2">
    <name type="scientific">Thermogemmatispora argillosa</name>
    <dbReference type="NCBI Taxonomy" id="2045280"/>
    <lineage>
        <taxon>Bacteria</taxon>
        <taxon>Bacillati</taxon>
        <taxon>Chloroflexota</taxon>
        <taxon>Ktedonobacteria</taxon>
        <taxon>Thermogemmatisporales</taxon>
        <taxon>Thermogemmatisporaceae</taxon>
        <taxon>Thermogemmatispora</taxon>
    </lineage>
</organism>
<dbReference type="InterPro" id="IPR051677">
    <property type="entry name" value="AfsR-DnrI-RedD_regulator"/>
</dbReference>
<dbReference type="GO" id="GO:0003677">
    <property type="term" value="F:DNA binding"/>
    <property type="evidence" value="ECO:0007669"/>
    <property type="project" value="InterPro"/>
</dbReference>